<dbReference type="EMBL" id="BAAAMR010000132">
    <property type="protein sequence ID" value="GAA2165962.1"/>
    <property type="molecule type" value="Genomic_DNA"/>
</dbReference>
<proteinExistence type="predicted"/>
<feature type="region of interest" description="Disordered" evidence="1">
    <location>
        <begin position="111"/>
        <end position="133"/>
    </location>
</feature>
<keyword evidence="4" id="KW-1185">Reference proteome</keyword>
<accession>A0ABN3AG80</accession>
<sequence length="244" mass="26146">MDITRKATTGVAAPSQWITGDAWIEPVAEPEAGAQIDTVRFAPGARTVWHRHPLGQVLVVTEGTGRVQRRGGPVETIRAGDTVRIAPGEWHWHGAAPTAPMTHLAIEPISADGAASEPGAPVTDGEYRRDDEDVPPVTRSVVLDRLLPAPRTTQRVQVRRITIAPGHAAGLHVHNGPVFGSIETGSVIYQIDGEPASVLGPGDVFYEPENTRIARFDAQDDGVTFLGYFPLAPDEAAEVTFPDH</sequence>
<evidence type="ECO:0000259" key="2">
    <source>
        <dbReference type="Pfam" id="PF07883"/>
    </source>
</evidence>
<dbReference type="SUPFAM" id="SSF51182">
    <property type="entry name" value="RmlC-like cupins"/>
    <property type="match status" value="1"/>
</dbReference>
<dbReference type="CDD" id="cd02233">
    <property type="entry name" value="cupin_HNL-like"/>
    <property type="match status" value="1"/>
</dbReference>
<dbReference type="Gene3D" id="2.60.120.10">
    <property type="entry name" value="Jelly Rolls"/>
    <property type="match status" value="2"/>
</dbReference>
<dbReference type="InterPro" id="IPR047263">
    <property type="entry name" value="HNL-like_cupin"/>
</dbReference>
<reference evidence="3 4" key="1">
    <citation type="journal article" date="2019" name="Int. J. Syst. Evol. Microbiol.">
        <title>The Global Catalogue of Microorganisms (GCM) 10K type strain sequencing project: providing services to taxonomists for standard genome sequencing and annotation.</title>
        <authorList>
            <consortium name="The Broad Institute Genomics Platform"/>
            <consortium name="The Broad Institute Genome Sequencing Center for Infectious Disease"/>
            <person name="Wu L."/>
            <person name="Ma J."/>
        </authorList>
    </citation>
    <scope>NUCLEOTIDE SEQUENCE [LARGE SCALE GENOMIC DNA]</scope>
    <source>
        <strain evidence="3 4">JCM 13850</strain>
    </source>
</reference>
<dbReference type="InterPro" id="IPR011051">
    <property type="entry name" value="RmlC_Cupin_sf"/>
</dbReference>
<dbReference type="RefSeq" id="WP_344281837.1">
    <property type="nucleotide sequence ID" value="NZ_BAAAMR010000132.1"/>
</dbReference>
<protein>
    <submittedName>
        <fullName evidence="3">Cupin domain-containing protein</fullName>
    </submittedName>
</protein>
<evidence type="ECO:0000256" key="1">
    <source>
        <dbReference type="SAM" id="MobiDB-lite"/>
    </source>
</evidence>
<evidence type="ECO:0000313" key="4">
    <source>
        <dbReference type="Proteomes" id="UP001501020"/>
    </source>
</evidence>
<dbReference type="InterPro" id="IPR014710">
    <property type="entry name" value="RmlC-like_jellyroll"/>
</dbReference>
<name>A0ABN3AG80_9ACTN</name>
<dbReference type="Proteomes" id="UP001501020">
    <property type="component" value="Unassembled WGS sequence"/>
</dbReference>
<comment type="caution">
    <text evidence="3">The sequence shown here is derived from an EMBL/GenBank/DDBJ whole genome shotgun (WGS) entry which is preliminary data.</text>
</comment>
<evidence type="ECO:0000313" key="3">
    <source>
        <dbReference type="EMBL" id="GAA2165962.1"/>
    </source>
</evidence>
<gene>
    <name evidence="3" type="ORF">GCM10009727_85120</name>
</gene>
<feature type="domain" description="Cupin type-2" evidence="2">
    <location>
        <begin position="39"/>
        <end position="106"/>
    </location>
</feature>
<dbReference type="InterPro" id="IPR013096">
    <property type="entry name" value="Cupin_2"/>
</dbReference>
<dbReference type="PANTHER" id="PTHR43698">
    <property type="entry name" value="RIBD C-TERMINAL DOMAIN CONTAINING PROTEIN"/>
    <property type="match status" value="1"/>
</dbReference>
<dbReference type="Pfam" id="PF07883">
    <property type="entry name" value="Cupin_2"/>
    <property type="match status" value="2"/>
</dbReference>
<feature type="domain" description="Cupin type-2" evidence="2">
    <location>
        <begin position="160"/>
        <end position="211"/>
    </location>
</feature>
<dbReference type="PANTHER" id="PTHR43698:SF1">
    <property type="entry name" value="BLL4564 PROTEIN"/>
    <property type="match status" value="1"/>
</dbReference>
<organism evidence="3 4">
    <name type="scientific">Actinomadura napierensis</name>
    <dbReference type="NCBI Taxonomy" id="267854"/>
    <lineage>
        <taxon>Bacteria</taxon>
        <taxon>Bacillati</taxon>
        <taxon>Actinomycetota</taxon>
        <taxon>Actinomycetes</taxon>
        <taxon>Streptosporangiales</taxon>
        <taxon>Thermomonosporaceae</taxon>
        <taxon>Actinomadura</taxon>
    </lineage>
</organism>